<protein>
    <submittedName>
        <fullName evidence="1">Uncharacterized protein</fullName>
    </submittedName>
</protein>
<dbReference type="EnsemblMetazoa" id="Aqu2.1.05461_001">
    <property type="protein sequence ID" value="Aqu2.1.05461_001"/>
    <property type="gene ID" value="Aqu2.1.05461"/>
</dbReference>
<name>A0A1X7STP3_AMPQE</name>
<evidence type="ECO:0000313" key="1">
    <source>
        <dbReference type="EnsemblMetazoa" id="Aqu2.1.05461_001"/>
    </source>
</evidence>
<dbReference type="InParanoid" id="A0A1X7STP3"/>
<accession>A0A1X7STP3</accession>
<proteinExistence type="predicted"/>
<reference evidence="1" key="1">
    <citation type="submission" date="2017-05" db="UniProtKB">
        <authorList>
            <consortium name="EnsemblMetazoa"/>
        </authorList>
    </citation>
    <scope>IDENTIFICATION</scope>
</reference>
<dbReference type="AlphaFoldDB" id="A0A1X7STP3"/>
<sequence length="80" mass="8737">MNGDRWYKALLSDMDDAVTVMVASPPDNVEAGINNHAINVPNLPRTNDDEDVAVVVSNAKRQNLYILAQNQKCAGKAFAH</sequence>
<organism evidence="1">
    <name type="scientific">Amphimedon queenslandica</name>
    <name type="common">Sponge</name>
    <dbReference type="NCBI Taxonomy" id="400682"/>
    <lineage>
        <taxon>Eukaryota</taxon>
        <taxon>Metazoa</taxon>
        <taxon>Porifera</taxon>
        <taxon>Demospongiae</taxon>
        <taxon>Heteroscleromorpha</taxon>
        <taxon>Haplosclerida</taxon>
        <taxon>Niphatidae</taxon>
        <taxon>Amphimedon</taxon>
    </lineage>
</organism>